<comment type="caution">
    <text evidence="8">The sequence shown here is derived from an EMBL/GenBank/DDBJ whole genome shotgun (WGS) entry which is preliminary data.</text>
</comment>
<dbReference type="PANTHER" id="PTHR43692">
    <property type="entry name" value="UDP-N-ACETYLMURAMOYLALANINE--D-GLUTAMATE LIGASE"/>
    <property type="match status" value="1"/>
</dbReference>
<dbReference type="AlphaFoldDB" id="A0A1F8GNU5"/>
<keyword evidence="4 8" id="KW-0436">Ligase</keyword>
<dbReference type="GO" id="GO:0005737">
    <property type="term" value="C:cytoplasm"/>
    <property type="evidence" value="ECO:0007669"/>
    <property type="project" value="UniProtKB-SubCell"/>
</dbReference>
<evidence type="ECO:0000313" key="9">
    <source>
        <dbReference type="Proteomes" id="UP000178444"/>
    </source>
</evidence>
<evidence type="ECO:0000256" key="1">
    <source>
        <dbReference type="ARBA" id="ARBA00004496"/>
    </source>
</evidence>
<keyword evidence="3" id="KW-0963">Cytoplasm</keyword>
<proteinExistence type="predicted"/>
<dbReference type="Pfam" id="PF21799">
    <property type="entry name" value="MurD-like_N"/>
    <property type="match status" value="1"/>
</dbReference>
<evidence type="ECO:0000256" key="3">
    <source>
        <dbReference type="ARBA" id="ARBA00022490"/>
    </source>
</evidence>
<dbReference type="EMBL" id="MGKO01000016">
    <property type="protein sequence ID" value="OGN27097.1"/>
    <property type="molecule type" value="Genomic_DNA"/>
</dbReference>
<gene>
    <name evidence="8" type="ORF">A2941_00145</name>
</gene>
<comment type="subcellular location">
    <subcellularLocation>
        <location evidence="1">Cytoplasm</location>
    </subcellularLocation>
</comment>
<dbReference type="InterPro" id="IPR005762">
    <property type="entry name" value="MurD"/>
</dbReference>
<dbReference type="InterPro" id="IPR036615">
    <property type="entry name" value="Mur_ligase_C_dom_sf"/>
</dbReference>
<dbReference type="GO" id="GO:0051301">
    <property type="term" value="P:cell division"/>
    <property type="evidence" value="ECO:0007669"/>
    <property type="project" value="InterPro"/>
</dbReference>
<feature type="domain" description="Mur ligase central" evidence="7">
    <location>
        <begin position="116"/>
        <end position="306"/>
    </location>
</feature>
<dbReference type="Gene3D" id="3.90.190.20">
    <property type="entry name" value="Mur ligase, C-terminal domain"/>
    <property type="match status" value="1"/>
</dbReference>
<dbReference type="GO" id="GO:0005524">
    <property type="term" value="F:ATP binding"/>
    <property type="evidence" value="ECO:0007669"/>
    <property type="project" value="UniProtKB-KW"/>
</dbReference>
<dbReference type="GO" id="GO:0008360">
    <property type="term" value="P:regulation of cell shape"/>
    <property type="evidence" value="ECO:0007669"/>
    <property type="project" value="InterPro"/>
</dbReference>
<evidence type="ECO:0000256" key="4">
    <source>
        <dbReference type="ARBA" id="ARBA00022598"/>
    </source>
</evidence>
<dbReference type="SUPFAM" id="SSF53623">
    <property type="entry name" value="MurD-like peptide ligases, catalytic domain"/>
    <property type="match status" value="1"/>
</dbReference>
<evidence type="ECO:0000256" key="6">
    <source>
        <dbReference type="ARBA" id="ARBA00022840"/>
    </source>
</evidence>
<evidence type="ECO:0000256" key="5">
    <source>
        <dbReference type="ARBA" id="ARBA00022741"/>
    </source>
</evidence>
<comment type="pathway">
    <text evidence="2">Cell wall biogenesis; peptidoglycan biosynthesis.</text>
</comment>
<dbReference type="SUPFAM" id="SSF51984">
    <property type="entry name" value="MurCD N-terminal domain"/>
    <property type="match status" value="1"/>
</dbReference>
<dbReference type="Pfam" id="PF08245">
    <property type="entry name" value="Mur_ligase_M"/>
    <property type="match status" value="1"/>
</dbReference>
<accession>A0A1F8GNU5</accession>
<dbReference type="NCBIfam" id="TIGR01087">
    <property type="entry name" value="murD"/>
    <property type="match status" value="1"/>
</dbReference>
<keyword evidence="6" id="KW-0067">ATP-binding</keyword>
<name>A0A1F8GNU5_9BACT</name>
<protein>
    <submittedName>
        <fullName evidence="8">UDP-N-acetylmuramoylalanine--D-glutamate ligase</fullName>
    </submittedName>
</protein>
<dbReference type="PANTHER" id="PTHR43692:SF1">
    <property type="entry name" value="UDP-N-ACETYLMURAMOYLALANINE--D-GLUTAMATE LIGASE"/>
    <property type="match status" value="1"/>
</dbReference>
<dbReference type="Gene3D" id="3.40.50.720">
    <property type="entry name" value="NAD(P)-binding Rossmann-like Domain"/>
    <property type="match status" value="1"/>
</dbReference>
<sequence>MASHFKYKKVLVFGLGILGGGVSVTNWLLKQGAKVTVTDLKTANELGQSLAKLIGPVKLRLGGHSKKDVDENGIIVVNPDVSINNEFIQYAFERGKEVTNEAMIFFQNFGRPIIGITGTRGKTTTTAWTEYFLSSMFRSAMAGNSTAHPFLSVLEKKDELEIAVAEVPSFHLELVESSDLPAGRQVAPHIAVITNISQDHLNRHGTMQEYAKVKASWLKHQDETQHCVLNADDEWVYFLLSQAVCPRPWYFSAQRLRPGLNGVWHSKNTVWLRNGRSEKEIFVLDDAALSLGEHNVSNLMAAALAAHLAGVPWKNIQEKIKSLPQVPFRQEIVFANERLKVINDTTATSPEGAIQALKRFGGSGTVLITGGTDRQLDFSRWAEVLKKNIQPGNVVFLEGSATDKMLAVLDDWPAAAPVCKTLQECLEVALKFSGKYGKSVVLFSPASKSFEKFKNEFDRGEQFNALVRKFCQ</sequence>
<evidence type="ECO:0000313" key="8">
    <source>
        <dbReference type="EMBL" id="OGN27097.1"/>
    </source>
</evidence>
<reference evidence="8 9" key="1">
    <citation type="journal article" date="2016" name="Nat. Commun.">
        <title>Thousands of microbial genomes shed light on interconnected biogeochemical processes in an aquifer system.</title>
        <authorList>
            <person name="Anantharaman K."/>
            <person name="Brown C.T."/>
            <person name="Hug L.A."/>
            <person name="Sharon I."/>
            <person name="Castelle C.J."/>
            <person name="Probst A.J."/>
            <person name="Thomas B.C."/>
            <person name="Singh A."/>
            <person name="Wilkins M.J."/>
            <person name="Karaoz U."/>
            <person name="Brodie E.L."/>
            <person name="Williams K.H."/>
            <person name="Hubbard S.S."/>
            <person name="Banfield J.F."/>
        </authorList>
    </citation>
    <scope>NUCLEOTIDE SEQUENCE [LARGE SCALE GENOMIC DNA]</scope>
</reference>
<dbReference type="Gene3D" id="3.40.1190.10">
    <property type="entry name" value="Mur-like, catalytic domain"/>
    <property type="match status" value="1"/>
</dbReference>
<dbReference type="InterPro" id="IPR036565">
    <property type="entry name" value="Mur-like_cat_sf"/>
</dbReference>
<dbReference type="UniPathway" id="UPA00219"/>
<evidence type="ECO:0000256" key="2">
    <source>
        <dbReference type="ARBA" id="ARBA00004752"/>
    </source>
</evidence>
<dbReference type="SUPFAM" id="SSF53244">
    <property type="entry name" value="MurD-like peptide ligases, peptide-binding domain"/>
    <property type="match status" value="1"/>
</dbReference>
<keyword evidence="5" id="KW-0547">Nucleotide-binding</keyword>
<dbReference type="GO" id="GO:0009252">
    <property type="term" value="P:peptidoglycan biosynthetic process"/>
    <property type="evidence" value="ECO:0007669"/>
    <property type="project" value="UniProtKB-UniPathway"/>
</dbReference>
<dbReference type="GO" id="GO:0008764">
    <property type="term" value="F:UDP-N-acetylmuramoylalanine-D-glutamate ligase activity"/>
    <property type="evidence" value="ECO:0007669"/>
    <property type="project" value="InterPro"/>
</dbReference>
<dbReference type="Proteomes" id="UP000178444">
    <property type="component" value="Unassembled WGS sequence"/>
</dbReference>
<dbReference type="InterPro" id="IPR013221">
    <property type="entry name" value="Mur_ligase_cen"/>
</dbReference>
<organism evidence="8 9">
    <name type="scientific">Candidatus Yanofskybacteria bacterium RIFCSPLOWO2_01_FULL_49_17</name>
    <dbReference type="NCBI Taxonomy" id="1802700"/>
    <lineage>
        <taxon>Bacteria</taxon>
        <taxon>Candidatus Yanofskyibacteriota</taxon>
    </lineage>
</organism>
<evidence type="ECO:0000259" key="7">
    <source>
        <dbReference type="Pfam" id="PF08245"/>
    </source>
</evidence>